<dbReference type="CDD" id="cd07432">
    <property type="entry name" value="PHP_HisPPase"/>
    <property type="match status" value="1"/>
</dbReference>
<dbReference type="EMBL" id="CP042829">
    <property type="protein sequence ID" value="QFG01781.1"/>
    <property type="molecule type" value="Genomic_DNA"/>
</dbReference>
<reference evidence="2 3" key="2">
    <citation type="submission" date="2019-10" db="EMBL/GenBank/DDBJ databases">
        <title>Thermopilla bonchosmolovskayae gen. nov., sp. nov., a moderately thermophilic Chloroflexi bacterium from a Chukotka hot spring (Arctic, Russia), representing a novel classis Thermopillaia, which include previously uncultivated lineage OLB14.</title>
        <authorList>
            <person name="Kochetkova T.V."/>
            <person name="Zayulina K.S."/>
            <person name="Zhigarkov V.S."/>
            <person name="Minaev N.V."/>
            <person name="Novikov A."/>
            <person name="Toshchakov S.V."/>
            <person name="Elcheninov A.G."/>
            <person name="Kublanov I.V."/>
        </authorList>
    </citation>
    <scope>NUCLEOTIDE SEQUENCE [LARGE SCALE GENOMIC DNA]</scope>
    <source>
        <strain evidence="2 3">3753O</strain>
    </source>
</reference>
<dbReference type="InterPro" id="IPR052018">
    <property type="entry name" value="PHP_domain"/>
</dbReference>
<proteinExistence type="predicted"/>
<organism evidence="2 3">
    <name type="scientific">Tepidiforma bonchosmolovskayae</name>
    <dbReference type="NCBI Taxonomy" id="2601677"/>
    <lineage>
        <taxon>Bacteria</taxon>
        <taxon>Bacillati</taxon>
        <taxon>Chloroflexota</taxon>
        <taxon>Tepidiformia</taxon>
        <taxon>Tepidiformales</taxon>
        <taxon>Tepidiformaceae</taxon>
        <taxon>Tepidiforma</taxon>
    </lineage>
</organism>
<protein>
    <recommendedName>
        <fullName evidence="1">Polymerase/histidinol phosphatase N-terminal domain-containing protein</fullName>
    </recommendedName>
</protein>
<name>A0ABX6BYH2_9CHLR</name>
<accession>A0ABX6BYH2</accession>
<dbReference type="InterPro" id="IPR016195">
    <property type="entry name" value="Pol/histidinol_Pase-like"/>
</dbReference>
<gene>
    <name evidence="2" type="ORF">Tbon_00115</name>
</gene>
<dbReference type="Pfam" id="PF13263">
    <property type="entry name" value="PHP_C"/>
    <property type="match status" value="1"/>
</dbReference>
<dbReference type="NCBIfam" id="NF038032">
    <property type="entry name" value="CehA_McbA_metalo"/>
    <property type="match status" value="1"/>
</dbReference>
<feature type="domain" description="Polymerase/histidinol phosphatase N-terminal" evidence="1">
    <location>
        <begin position="3"/>
        <end position="70"/>
    </location>
</feature>
<dbReference type="Gene3D" id="3.20.20.140">
    <property type="entry name" value="Metal-dependent hydrolases"/>
    <property type="match status" value="1"/>
</dbReference>
<reference evidence="2 3" key="1">
    <citation type="submission" date="2019-08" db="EMBL/GenBank/DDBJ databases">
        <authorList>
            <person name="Toschakov S.V."/>
        </authorList>
    </citation>
    <scope>NUCLEOTIDE SEQUENCE [LARGE SCALE GENOMIC DNA]</scope>
    <source>
        <strain evidence="2 3">3753O</strain>
    </source>
</reference>
<evidence type="ECO:0000313" key="3">
    <source>
        <dbReference type="Proteomes" id="UP000326331"/>
    </source>
</evidence>
<dbReference type="SMART" id="SM00481">
    <property type="entry name" value="POLIIIAc"/>
    <property type="match status" value="1"/>
</dbReference>
<evidence type="ECO:0000313" key="2">
    <source>
        <dbReference type="EMBL" id="QFG01781.1"/>
    </source>
</evidence>
<dbReference type="PANTHER" id="PTHR42924:SF3">
    <property type="entry name" value="POLYMERASE_HISTIDINOL PHOSPHATASE N-TERMINAL DOMAIN-CONTAINING PROTEIN"/>
    <property type="match status" value="1"/>
</dbReference>
<dbReference type="Proteomes" id="UP000326331">
    <property type="component" value="Chromosome"/>
</dbReference>
<dbReference type="InterPro" id="IPR003141">
    <property type="entry name" value="Pol/His_phosphatase_N"/>
</dbReference>
<dbReference type="PANTHER" id="PTHR42924">
    <property type="entry name" value="EXONUCLEASE"/>
    <property type="match status" value="1"/>
</dbReference>
<dbReference type="RefSeq" id="WP_158065728.1">
    <property type="nucleotide sequence ID" value="NZ_CP042829.1"/>
</dbReference>
<dbReference type="SUPFAM" id="SSF89550">
    <property type="entry name" value="PHP domain-like"/>
    <property type="match status" value="1"/>
</dbReference>
<keyword evidence="3" id="KW-1185">Reference proteome</keyword>
<evidence type="ECO:0000259" key="1">
    <source>
        <dbReference type="SMART" id="SM00481"/>
    </source>
</evidence>
<sequence length="195" mass="20385">MLIDLHCHTWPRSACSALEPLELARLAAERGLDGICLTEHDRAWAPDELEALRAAAPIAIFHAVELTTDLGHILAFGLPAAAFSASAREVAAAAVEAGALLFLAHPARDGLLRVTRETVEFFVSVEAANGSDSRLQNIAAAGLAKGFRLPGIGGSDAHTAAEVGRAATRFAGRPTSDADLLEALRSGAYEALLLD</sequence>